<dbReference type="AlphaFoldDB" id="F4PS11"/>
<evidence type="ECO:0000313" key="2">
    <source>
        <dbReference type="Proteomes" id="UP000007797"/>
    </source>
</evidence>
<dbReference type="Proteomes" id="UP000007797">
    <property type="component" value="Unassembled WGS sequence"/>
</dbReference>
<sequence>MKNINVIIPNWVSHLPVYDTDECGITISNFCAIIRLYPNQCFGKEYQHVEKIHDNIIACIKQPQEQQLLNQTWLFIKDSFEENWDTIPSDTRERILKLKVSIAHGENLSFPSSAAIPSAMEAYLFTSRLKC</sequence>
<organism evidence="1 2">
    <name type="scientific">Cavenderia fasciculata</name>
    <name type="common">Slime mold</name>
    <name type="synonym">Dictyostelium fasciculatum</name>
    <dbReference type="NCBI Taxonomy" id="261658"/>
    <lineage>
        <taxon>Eukaryota</taxon>
        <taxon>Amoebozoa</taxon>
        <taxon>Evosea</taxon>
        <taxon>Eumycetozoa</taxon>
        <taxon>Dictyostelia</taxon>
        <taxon>Acytosteliales</taxon>
        <taxon>Cavenderiaceae</taxon>
        <taxon>Cavenderia</taxon>
    </lineage>
</organism>
<dbReference type="OrthoDB" id="543373at2759"/>
<dbReference type="KEGG" id="dfa:DFA_00470"/>
<reference evidence="2" key="1">
    <citation type="journal article" date="2011" name="Genome Res.">
        <title>Phylogeny-wide analysis of social amoeba genomes highlights ancient origins for complex intercellular communication.</title>
        <authorList>
            <person name="Heidel A.J."/>
            <person name="Lawal H.M."/>
            <person name="Felder M."/>
            <person name="Schilde C."/>
            <person name="Helps N.R."/>
            <person name="Tunggal B."/>
            <person name="Rivero F."/>
            <person name="John U."/>
            <person name="Schleicher M."/>
            <person name="Eichinger L."/>
            <person name="Platzer M."/>
            <person name="Noegel A.A."/>
            <person name="Schaap P."/>
            <person name="Gloeckner G."/>
        </authorList>
    </citation>
    <scope>NUCLEOTIDE SEQUENCE [LARGE SCALE GENOMIC DNA]</scope>
    <source>
        <strain evidence="2">SH3</strain>
    </source>
</reference>
<dbReference type="EMBL" id="GL883010">
    <property type="protein sequence ID" value="EGG20609.1"/>
    <property type="molecule type" value="Genomic_DNA"/>
</dbReference>
<name>F4PS11_CACFS</name>
<dbReference type="GeneID" id="14873077"/>
<protein>
    <submittedName>
        <fullName evidence="1">Uncharacterized protein</fullName>
    </submittedName>
</protein>
<proteinExistence type="predicted"/>
<dbReference type="RefSeq" id="XP_004358459.1">
    <property type="nucleotide sequence ID" value="XM_004358402.1"/>
</dbReference>
<keyword evidence="2" id="KW-1185">Reference proteome</keyword>
<accession>F4PS11</accession>
<evidence type="ECO:0000313" key="1">
    <source>
        <dbReference type="EMBL" id="EGG20609.1"/>
    </source>
</evidence>
<gene>
    <name evidence="1" type="ORF">DFA_00470</name>
</gene>